<dbReference type="EMBL" id="SMRT01000002">
    <property type="protein sequence ID" value="TDF99869.1"/>
    <property type="molecule type" value="Genomic_DNA"/>
</dbReference>
<evidence type="ECO:0000256" key="2">
    <source>
        <dbReference type="ARBA" id="ARBA00022840"/>
    </source>
</evidence>
<proteinExistence type="inferred from homology"/>
<dbReference type="SMART" id="SM00382">
    <property type="entry name" value="AAA"/>
    <property type="match status" value="1"/>
</dbReference>
<dbReference type="InterPro" id="IPR003593">
    <property type="entry name" value="AAA+_ATPase"/>
</dbReference>
<dbReference type="InterPro" id="IPR011703">
    <property type="entry name" value="ATPase_AAA-3"/>
</dbReference>
<dbReference type="InterPro" id="IPR041628">
    <property type="entry name" value="ChlI/MoxR_AAA_lid"/>
</dbReference>
<evidence type="ECO:0000259" key="4">
    <source>
        <dbReference type="SMART" id="SM00382"/>
    </source>
</evidence>
<dbReference type="SUPFAM" id="SSF52540">
    <property type="entry name" value="P-loop containing nucleoside triphosphate hydrolases"/>
    <property type="match status" value="1"/>
</dbReference>
<keyword evidence="1" id="KW-0547">Nucleotide-binding</keyword>
<feature type="domain" description="AAA+ ATPase" evidence="4">
    <location>
        <begin position="39"/>
        <end position="180"/>
    </location>
</feature>
<evidence type="ECO:0000313" key="5">
    <source>
        <dbReference type="EMBL" id="TDF99869.1"/>
    </source>
</evidence>
<gene>
    <name evidence="5" type="ORF">E1757_07870</name>
</gene>
<dbReference type="GO" id="GO:0016887">
    <property type="term" value="F:ATP hydrolysis activity"/>
    <property type="evidence" value="ECO:0007669"/>
    <property type="project" value="InterPro"/>
</dbReference>
<dbReference type="FunFam" id="3.40.50.300:FF:000640">
    <property type="entry name" value="MoxR family ATPase"/>
    <property type="match status" value="1"/>
</dbReference>
<evidence type="ECO:0000256" key="3">
    <source>
        <dbReference type="ARBA" id="ARBA00061607"/>
    </source>
</evidence>
<dbReference type="Gene3D" id="3.40.50.300">
    <property type="entry name" value="P-loop containing nucleotide triphosphate hydrolases"/>
    <property type="match status" value="1"/>
</dbReference>
<sequence length="322" mass="35414">MEMQLEQIQRMAHDIKANIQKVVVGKDEVIDKLLIALIASGHILLEDVPGTGKTLLAKAMAKSIDGSFKRIQFTPDLLPSDLTGINFYNQKLSEFEFRPGPLFTNLLLADEINRATPRTQSSLLECMEERQVSIDGETRLLERPFMVIATQNPVENQGTFPLPEAQLDRFLFKIQMGYPNTEEGLDILKRFKAENPLDTISSVADAADIAAAQQHYAKVAVSEDLLAYLLAIVEKTRSHADVTTGVSPRGSQALLKAAQVHAVLRGRDFVIPDDVKAMAPSVLAHRMMIKGSFRSRSEAAEAVVAAILREVSVPAEPNLLSS</sequence>
<comment type="similarity">
    <text evidence="3">Belongs to the MoxR family.</text>
</comment>
<reference evidence="5 6" key="1">
    <citation type="submission" date="2019-03" db="EMBL/GenBank/DDBJ databases">
        <title>This is whole genome sequence of Paenibacillus sp MS74 strain.</title>
        <authorList>
            <person name="Trinh H.N."/>
        </authorList>
    </citation>
    <scope>NUCLEOTIDE SEQUENCE [LARGE SCALE GENOMIC DNA]</scope>
    <source>
        <strain evidence="5 6">MS74</strain>
    </source>
</reference>
<dbReference type="GO" id="GO:0005524">
    <property type="term" value="F:ATP binding"/>
    <property type="evidence" value="ECO:0007669"/>
    <property type="project" value="UniProtKB-KW"/>
</dbReference>
<protein>
    <submittedName>
        <fullName evidence="5">MoxR family ATPase</fullName>
    </submittedName>
</protein>
<dbReference type="InterPro" id="IPR027417">
    <property type="entry name" value="P-loop_NTPase"/>
</dbReference>
<dbReference type="PIRSF" id="PIRSF002849">
    <property type="entry name" value="AAA_ATPase_chaperone_MoxR_prd"/>
    <property type="match status" value="1"/>
</dbReference>
<dbReference type="Pfam" id="PF07726">
    <property type="entry name" value="AAA_3"/>
    <property type="match status" value="1"/>
</dbReference>
<name>A0A4R5KV80_9BACL</name>
<dbReference type="CDD" id="cd00009">
    <property type="entry name" value="AAA"/>
    <property type="match status" value="1"/>
</dbReference>
<dbReference type="Proteomes" id="UP000295636">
    <property type="component" value="Unassembled WGS sequence"/>
</dbReference>
<keyword evidence="2" id="KW-0067">ATP-binding</keyword>
<dbReference type="PANTHER" id="PTHR42759:SF5">
    <property type="entry name" value="METHANOL DEHYDROGENASE REGULATOR"/>
    <property type="match status" value="1"/>
</dbReference>
<dbReference type="Pfam" id="PF17863">
    <property type="entry name" value="AAA_lid_2"/>
    <property type="match status" value="1"/>
</dbReference>
<accession>A0A4R5KV80</accession>
<dbReference type="Gene3D" id="1.10.8.80">
    <property type="entry name" value="Magnesium chelatase subunit I, C-Terminal domain"/>
    <property type="match status" value="1"/>
</dbReference>
<organism evidence="5 6">
    <name type="scientific">Paenibacillus piri</name>
    <dbReference type="NCBI Taxonomy" id="2547395"/>
    <lineage>
        <taxon>Bacteria</taxon>
        <taxon>Bacillati</taxon>
        <taxon>Bacillota</taxon>
        <taxon>Bacilli</taxon>
        <taxon>Bacillales</taxon>
        <taxon>Paenibacillaceae</taxon>
        <taxon>Paenibacillus</taxon>
    </lineage>
</organism>
<dbReference type="AlphaFoldDB" id="A0A4R5KV80"/>
<keyword evidence="6" id="KW-1185">Reference proteome</keyword>
<dbReference type="OrthoDB" id="9808397at2"/>
<evidence type="ECO:0000313" key="6">
    <source>
        <dbReference type="Proteomes" id="UP000295636"/>
    </source>
</evidence>
<dbReference type="PANTHER" id="PTHR42759">
    <property type="entry name" value="MOXR FAMILY PROTEIN"/>
    <property type="match status" value="1"/>
</dbReference>
<evidence type="ECO:0000256" key="1">
    <source>
        <dbReference type="ARBA" id="ARBA00022741"/>
    </source>
</evidence>
<comment type="caution">
    <text evidence="5">The sequence shown here is derived from an EMBL/GenBank/DDBJ whole genome shotgun (WGS) entry which is preliminary data.</text>
</comment>
<dbReference type="InterPro" id="IPR050764">
    <property type="entry name" value="CbbQ/NirQ/NorQ/GpvN"/>
</dbReference>